<keyword evidence="6" id="KW-0333">Golgi apparatus</keyword>
<reference evidence="7 8" key="1">
    <citation type="submission" date="2020-08" db="EMBL/GenBank/DDBJ databases">
        <title>Plant Genome Project.</title>
        <authorList>
            <person name="Zhang R.-G."/>
        </authorList>
    </citation>
    <scope>NUCLEOTIDE SEQUENCE [LARGE SCALE GENOMIC DNA]</scope>
    <source>
        <tissue evidence="7">Rhizome</tissue>
    </source>
</reference>
<proteinExistence type="inferred from homology"/>
<name>A0A8J5FMK3_ZINOF</name>
<dbReference type="Proteomes" id="UP000734854">
    <property type="component" value="Unassembled WGS sequence"/>
</dbReference>
<evidence type="ECO:0000256" key="4">
    <source>
        <dbReference type="ARBA" id="ARBA00022679"/>
    </source>
</evidence>
<keyword evidence="3" id="KW-0328">Glycosyltransferase</keyword>
<dbReference type="GO" id="GO:0016757">
    <property type="term" value="F:glycosyltransferase activity"/>
    <property type="evidence" value="ECO:0007669"/>
    <property type="project" value="UniProtKB-KW"/>
</dbReference>
<dbReference type="Gene3D" id="3.90.550.10">
    <property type="entry name" value="Spore Coat Polysaccharide Biosynthesis Protein SpsA, Chain A"/>
    <property type="match status" value="1"/>
</dbReference>
<comment type="caution">
    <text evidence="7">The sequence shown here is derived from an EMBL/GenBank/DDBJ whole genome shotgun (WGS) entry which is preliminary data.</text>
</comment>
<dbReference type="GO" id="GO:0000139">
    <property type="term" value="C:Golgi membrane"/>
    <property type="evidence" value="ECO:0007669"/>
    <property type="project" value="UniProtKB-SubCell"/>
</dbReference>
<dbReference type="InterPro" id="IPR029044">
    <property type="entry name" value="Nucleotide-diphossugar_trans"/>
</dbReference>
<evidence type="ECO:0000256" key="1">
    <source>
        <dbReference type="ARBA" id="ARBA00004323"/>
    </source>
</evidence>
<keyword evidence="5" id="KW-0735">Signal-anchor</keyword>
<evidence type="ECO:0000256" key="6">
    <source>
        <dbReference type="ARBA" id="ARBA00023034"/>
    </source>
</evidence>
<dbReference type="GO" id="GO:0006487">
    <property type="term" value="P:protein N-linked glycosylation"/>
    <property type="evidence" value="ECO:0007669"/>
    <property type="project" value="TreeGrafter"/>
</dbReference>
<dbReference type="PANTHER" id="PTHR31306:SF4">
    <property type="entry name" value="ALPHA-1,2-GALACTOSYLTRANSFERASE"/>
    <property type="match status" value="1"/>
</dbReference>
<evidence type="ECO:0000313" key="8">
    <source>
        <dbReference type="Proteomes" id="UP000734854"/>
    </source>
</evidence>
<evidence type="ECO:0000313" key="7">
    <source>
        <dbReference type="EMBL" id="KAG6490058.1"/>
    </source>
</evidence>
<organism evidence="7 8">
    <name type="scientific">Zingiber officinale</name>
    <name type="common">Ginger</name>
    <name type="synonym">Amomum zingiber</name>
    <dbReference type="NCBI Taxonomy" id="94328"/>
    <lineage>
        <taxon>Eukaryota</taxon>
        <taxon>Viridiplantae</taxon>
        <taxon>Streptophyta</taxon>
        <taxon>Embryophyta</taxon>
        <taxon>Tracheophyta</taxon>
        <taxon>Spermatophyta</taxon>
        <taxon>Magnoliopsida</taxon>
        <taxon>Liliopsida</taxon>
        <taxon>Zingiberales</taxon>
        <taxon>Zingiberaceae</taxon>
        <taxon>Zingiber</taxon>
    </lineage>
</organism>
<evidence type="ECO:0000256" key="5">
    <source>
        <dbReference type="ARBA" id="ARBA00022968"/>
    </source>
</evidence>
<dbReference type="PANTHER" id="PTHR31306">
    <property type="entry name" value="ALPHA-1,6-MANNOSYLTRANSFERASE MNN11-RELATED"/>
    <property type="match status" value="1"/>
</dbReference>
<dbReference type="InterPro" id="IPR008630">
    <property type="entry name" value="Glyco_trans_34"/>
</dbReference>
<sequence>MAPKPPSRWAKHRSRTRPMRFLILLGATAAFILVLLSLHATAALLRLANSLGRQCMSLPPGFPTEGAASRSRRIAMVSLSDEGAGGPQRRRQAFQGLRAATQGNKQAYATQMGYRYIDAGDLVDRSRPPNWSKILAVRAHLPHYDWVFWNDADTLVTNPNMSLENVLLAAIGHRDFHSSPDLVVTKDFNGVNSGVFFIRQSKWSEDFLDSWWNQTSFIQFGSTKSGDNAALKYLIDSLPEEELDSHVVTSQMQCLFNSYPWVPSWKSFYRFISSPLVTWNGVYSDGDFLVHLAGLDEKKKWVDEILQQLRTVV</sequence>
<comment type="similarity">
    <text evidence="2">Belongs to the glycosyltransferase 34 family.</text>
</comment>
<protein>
    <submittedName>
        <fullName evidence="7">Uncharacterized protein</fullName>
    </submittedName>
</protein>
<dbReference type="SUPFAM" id="SSF53448">
    <property type="entry name" value="Nucleotide-diphospho-sugar transferases"/>
    <property type="match status" value="1"/>
</dbReference>
<evidence type="ECO:0000256" key="3">
    <source>
        <dbReference type="ARBA" id="ARBA00022676"/>
    </source>
</evidence>
<evidence type="ECO:0000256" key="2">
    <source>
        <dbReference type="ARBA" id="ARBA00005664"/>
    </source>
</evidence>
<dbReference type="Pfam" id="PF05637">
    <property type="entry name" value="Glyco_transf_34"/>
    <property type="match status" value="1"/>
</dbReference>
<accession>A0A8J5FMK3</accession>
<keyword evidence="8" id="KW-1185">Reference proteome</keyword>
<keyword evidence="5" id="KW-0812">Transmembrane</keyword>
<dbReference type="AlphaFoldDB" id="A0A8J5FMK3"/>
<keyword evidence="4" id="KW-0808">Transferase</keyword>
<gene>
    <name evidence="7" type="ORF">ZIOFF_051340</name>
</gene>
<comment type="subcellular location">
    <subcellularLocation>
        <location evidence="1">Golgi apparatus membrane</location>
        <topology evidence="1">Single-pass type II membrane protein</topology>
    </subcellularLocation>
</comment>
<dbReference type="EMBL" id="JACMSC010000014">
    <property type="protein sequence ID" value="KAG6490058.1"/>
    <property type="molecule type" value="Genomic_DNA"/>
</dbReference>